<evidence type="ECO:0000256" key="9">
    <source>
        <dbReference type="RuleBase" id="RU000688"/>
    </source>
</evidence>
<dbReference type="Pfam" id="PF00001">
    <property type="entry name" value="7tm_1"/>
    <property type="match status" value="1"/>
</dbReference>
<dbReference type="GO" id="GO:0005886">
    <property type="term" value="C:plasma membrane"/>
    <property type="evidence" value="ECO:0007669"/>
    <property type="project" value="UniProtKB-SubCell"/>
</dbReference>
<dbReference type="PRINTS" id="PR00237">
    <property type="entry name" value="GPCRRHODOPSN"/>
</dbReference>
<dbReference type="CDD" id="cd00637">
    <property type="entry name" value="7tm_classA_rhodopsin-like"/>
    <property type="match status" value="1"/>
</dbReference>
<dbReference type="EMBL" id="LR785572">
    <property type="protein sequence ID" value="CAB3250712.1"/>
    <property type="molecule type" value="mRNA"/>
</dbReference>
<sequence length="636" mass="71652">MALEDNTTFETQGYPITLAATIVQCILLSALMVFGLVFNSAIIWLVYKKRTLRTITNMWVVSLCASQLLTSVFSIPFIVMATVVGDWLLGDEFCQVYGFFTFIFRTVSILSVAGIAMDRYHVISRPFSKRMKKGTAKKLIFLSWWSAAVSCVFPLTGLGRYRYSNNGHICGISWMLGGSAAVYSVFYITSVYITTGLAAFSSYALIYKVTKSQAEKHRKTVKRSHSNMAQHATSGALPNGESRRQINTVNGNAVNPQKRNFMSYFSSRYNLFTISSGQTHATMDSRATQTIIFVLTVFVVCWAPYFGHALYLAFGFHGLRRPTTMTSQWIEFTVTWLSMSTCVWDPLLYGACTQNFKAHFINLFMCRKQTPFDRSRAYLTHAATSNQSGTRNLSHANGVSQLQNATQPWHKKLKSSLKRKSHQENEEWRLSLHGAESIQTVTSEAGEASSNGVAALRRRSRSDDQRQRSLTSAQNASFVMDDDSDDDVITSIHNVQVHIEENPQEPLSTISTFMTPQTSHYDVTNNGAMTLPDRSRRNKRECLDCINVHRMYGIEGISHHNVAVSVVSTLPRPPNPDLSPPVVRRTLLPLSPQRSADPVLSDELRENSLSWQIARSREKLYEKPRSKPFHRSETDL</sequence>
<keyword evidence="6 11" id="KW-0472">Membrane</keyword>
<dbReference type="PANTHER" id="PTHR22752:SF1">
    <property type="entry name" value="G-PROTEIN COUPLED RECEPTOR 176"/>
    <property type="match status" value="1"/>
</dbReference>
<dbReference type="PROSITE" id="PS50262">
    <property type="entry name" value="G_PROTEIN_RECEP_F1_2"/>
    <property type="match status" value="1"/>
</dbReference>
<feature type="transmembrane region" description="Helical" evidence="11">
    <location>
        <begin position="59"/>
        <end position="84"/>
    </location>
</feature>
<dbReference type="PANTHER" id="PTHR22752">
    <property type="entry name" value="G PROTEIN-COUPLED RECEPTOR"/>
    <property type="match status" value="1"/>
</dbReference>
<evidence type="ECO:0000256" key="4">
    <source>
        <dbReference type="ARBA" id="ARBA00022989"/>
    </source>
</evidence>
<dbReference type="Gene3D" id="1.20.1070.10">
    <property type="entry name" value="Rhodopsin 7-helix transmembrane proteins"/>
    <property type="match status" value="1"/>
</dbReference>
<protein>
    <submittedName>
        <fullName evidence="13">G-protein coupled receptor 161</fullName>
    </submittedName>
</protein>
<evidence type="ECO:0000259" key="12">
    <source>
        <dbReference type="PROSITE" id="PS50262"/>
    </source>
</evidence>
<organism evidence="13">
    <name type="scientific">Phallusia mammillata</name>
    <dbReference type="NCBI Taxonomy" id="59560"/>
    <lineage>
        <taxon>Eukaryota</taxon>
        <taxon>Metazoa</taxon>
        <taxon>Chordata</taxon>
        <taxon>Tunicata</taxon>
        <taxon>Ascidiacea</taxon>
        <taxon>Phlebobranchia</taxon>
        <taxon>Ascidiidae</taxon>
        <taxon>Phallusia</taxon>
    </lineage>
</organism>
<dbReference type="SUPFAM" id="SSF81321">
    <property type="entry name" value="Family A G protein-coupled receptor-like"/>
    <property type="match status" value="1"/>
</dbReference>
<feature type="transmembrane region" description="Helical" evidence="11">
    <location>
        <begin position="291"/>
        <end position="314"/>
    </location>
</feature>
<comment type="similarity">
    <text evidence="9">Belongs to the G-protein coupled receptor 1 family.</text>
</comment>
<feature type="region of interest" description="Disordered" evidence="10">
    <location>
        <begin position="441"/>
        <end position="484"/>
    </location>
</feature>
<accession>A0A6F9DDA4</accession>
<evidence type="ECO:0000256" key="2">
    <source>
        <dbReference type="ARBA" id="ARBA00022475"/>
    </source>
</evidence>
<proteinExistence type="evidence at transcript level"/>
<keyword evidence="4 11" id="KW-1133">Transmembrane helix</keyword>
<evidence type="ECO:0000313" key="13">
    <source>
        <dbReference type="EMBL" id="CAB3250712.1"/>
    </source>
</evidence>
<comment type="subcellular location">
    <subcellularLocation>
        <location evidence="1">Cell membrane</location>
        <topology evidence="1">Multi-pass membrane protein</topology>
    </subcellularLocation>
</comment>
<feature type="domain" description="G-protein coupled receptors family 1 profile" evidence="12">
    <location>
        <begin position="38"/>
        <end position="349"/>
    </location>
</feature>
<evidence type="ECO:0000256" key="5">
    <source>
        <dbReference type="ARBA" id="ARBA00023040"/>
    </source>
</evidence>
<evidence type="ECO:0000256" key="3">
    <source>
        <dbReference type="ARBA" id="ARBA00022692"/>
    </source>
</evidence>
<evidence type="ECO:0000256" key="1">
    <source>
        <dbReference type="ARBA" id="ARBA00004651"/>
    </source>
</evidence>
<evidence type="ECO:0000256" key="7">
    <source>
        <dbReference type="ARBA" id="ARBA00023170"/>
    </source>
</evidence>
<evidence type="ECO:0000256" key="11">
    <source>
        <dbReference type="SAM" id="Phobius"/>
    </source>
</evidence>
<dbReference type="AlphaFoldDB" id="A0A6F9DDA4"/>
<keyword evidence="5 9" id="KW-0297">G-protein coupled receptor</keyword>
<keyword evidence="8 9" id="KW-0807">Transducer</keyword>
<feature type="transmembrane region" description="Helical" evidence="11">
    <location>
        <begin position="139"/>
        <end position="161"/>
    </location>
</feature>
<feature type="region of interest" description="Disordered" evidence="10">
    <location>
        <begin position="220"/>
        <end position="241"/>
    </location>
</feature>
<dbReference type="InterPro" id="IPR017452">
    <property type="entry name" value="GPCR_Rhodpsn_7TM"/>
</dbReference>
<evidence type="ECO:0000256" key="8">
    <source>
        <dbReference type="ARBA" id="ARBA00023224"/>
    </source>
</evidence>
<dbReference type="GO" id="GO:0004930">
    <property type="term" value="F:G protein-coupled receptor activity"/>
    <property type="evidence" value="ECO:0007669"/>
    <property type="project" value="UniProtKB-KW"/>
</dbReference>
<name>A0A6F9DDA4_9ASCI</name>
<dbReference type="InterPro" id="IPR000276">
    <property type="entry name" value="GPCR_Rhodpsn"/>
</dbReference>
<gene>
    <name evidence="13" type="primary">Gpr161</name>
</gene>
<dbReference type="PROSITE" id="PS00237">
    <property type="entry name" value="G_PROTEIN_RECEP_F1_1"/>
    <property type="match status" value="1"/>
</dbReference>
<feature type="compositionally biased region" description="Polar residues" evidence="10">
    <location>
        <begin position="441"/>
        <end position="452"/>
    </location>
</feature>
<evidence type="ECO:0000256" key="10">
    <source>
        <dbReference type="SAM" id="MobiDB-lite"/>
    </source>
</evidence>
<evidence type="ECO:0000256" key="6">
    <source>
        <dbReference type="ARBA" id="ARBA00023136"/>
    </source>
</evidence>
<keyword evidence="2" id="KW-1003">Cell membrane</keyword>
<feature type="transmembrane region" description="Helical" evidence="11">
    <location>
        <begin position="96"/>
        <end position="118"/>
    </location>
</feature>
<keyword evidence="7 9" id="KW-0675">Receptor</keyword>
<feature type="transmembrane region" description="Helical" evidence="11">
    <location>
        <begin position="181"/>
        <end position="206"/>
    </location>
</feature>
<keyword evidence="3 9" id="KW-0812">Transmembrane</keyword>
<feature type="transmembrane region" description="Helical" evidence="11">
    <location>
        <begin position="20"/>
        <end position="47"/>
    </location>
</feature>
<reference evidence="13" key="1">
    <citation type="submission" date="2020-04" db="EMBL/GenBank/DDBJ databases">
        <authorList>
            <person name="Neveu A P."/>
        </authorList>
    </citation>
    <scope>NUCLEOTIDE SEQUENCE</scope>
    <source>
        <tissue evidence="13">Whole embryo</tissue>
    </source>
</reference>